<dbReference type="InterPro" id="IPR004360">
    <property type="entry name" value="Glyas_Fos-R_dOase_dom"/>
</dbReference>
<dbReference type="AlphaFoldDB" id="A0A1G7MYA3"/>
<evidence type="ECO:0000259" key="1">
    <source>
        <dbReference type="PROSITE" id="PS51819"/>
    </source>
</evidence>
<dbReference type="InterPro" id="IPR037523">
    <property type="entry name" value="VOC_core"/>
</dbReference>
<dbReference type="EMBL" id="LT629690">
    <property type="protein sequence ID" value="SDF66692.1"/>
    <property type="molecule type" value="Genomic_DNA"/>
</dbReference>
<organism evidence="2 3">
    <name type="scientific">Terriglobus roseus</name>
    <dbReference type="NCBI Taxonomy" id="392734"/>
    <lineage>
        <taxon>Bacteria</taxon>
        <taxon>Pseudomonadati</taxon>
        <taxon>Acidobacteriota</taxon>
        <taxon>Terriglobia</taxon>
        <taxon>Terriglobales</taxon>
        <taxon>Acidobacteriaceae</taxon>
        <taxon>Terriglobus</taxon>
    </lineage>
</organism>
<keyword evidence="3" id="KW-1185">Reference proteome</keyword>
<dbReference type="RefSeq" id="WP_083345802.1">
    <property type="nucleotide sequence ID" value="NZ_LT629690.1"/>
</dbReference>
<feature type="domain" description="VOC" evidence="1">
    <location>
        <begin position="6"/>
        <end position="122"/>
    </location>
</feature>
<evidence type="ECO:0000313" key="2">
    <source>
        <dbReference type="EMBL" id="SDF66692.1"/>
    </source>
</evidence>
<dbReference type="PROSITE" id="PS51819">
    <property type="entry name" value="VOC"/>
    <property type="match status" value="2"/>
</dbReference>
<dbReference type="PANTHER" id="PTHR33993:SF14">
    <property type="entry name" value="GB|AAF24581.1"/>
    <property type="match status" value="1"/>
</dbReference>
<dbReference type="PANTHER" id="PTHR33993">
    <property type="entry name" value="GLYOXALASE-RELATED"/>
    <property type="match status" value="1"/>
</dbReference>
<feature type="domain" description="VOC" evidence="1">
    <location>
        <begin position="138"/>
        <end position="256"/>
    </location>
</feature>
<dbReference type="SUPFAM" id="SSF54593">
    <property type="entry name" value="Glyoxalase/Bleomycin resistance protein/Dihydroxybiphenyl dioxygenase"/>
    <property type="match status" value="2"/>
</dbReference>
<evidence type="ECO:0000313" key="3">
    <source>
        <dbReference type="Proteomes" id="UP000182427"/>
    </source>
</evidence>
<proteinExistence type="predicted"/>
<dbReference type="OrthoDB" id="9804235at2"/>
<dbReference type="Proteomes" id="UP000182427">
    <property type="component" value="Chromosome I"/>
</dbReference>
<name>A0A1G7MYA3_9BACT</name>
<reference evidence="3" key="1">
    <citation type="submission" date="2016-10" db="EMBL/GenBank/DDBJ databases">
        <authorList>
            <person name="Varghese N."/>
            <person name="Submissions S."/>
        </authorList>
    </citation>
    <scope>NUCLEOTIDE SEQUENCE [LARGE SCALE GENOMIC DNA]</scope>
    <source>
        <strain evidence="3">GAS232</strain>
    </source>
</reference>
<accession>A0A1G7MYA3</accession>
<sequence length="258" mass="28489">MAGKAGFVWYELTASGDVDAAAKFYGDVVGWDVRDAEMPGMKYLLFGKGGKDVGGIMSWKSIGMDNPSVWKAHIYTPDVDAEAEAVKRDGGTVHRPPQDIPNIGRFAVVSDPQGVEYMLFQPSREYAPPRLAQNEVGNVGWHELVTTDWEKAWDFYSKHYGWEKDFAMDMKEMGLYQTFRIDTDRYTGAMMTLPPDGSMGPARWTYYFQVEDVDAAVPKIEAGGGTITLPPMDVPGGSRVLQAIDPQGGHFALVSTKS</sequence>
<dbReference type="Gene3D" id="3.10.180.10">
    <property type="entry name" value="2,3-Dihydroxybiphenyl 1,2-Dioxygenase, domain 1"/>
    <property type="match status" value="2"/>
</dbReference>
<dbReference type="Pfam" id="PF00903">
    <property type="entry name" value="Glyoxalase"/>
    <property type="match status" value="2"/>
</dbReference>
<protein>
    <recommendedName>
        <fullName evidence="1">VOC domain-containing protein</fullName>
    </recommendedName>
</protein>
<dbReference type="InterPro" id="IPR029068">
    <property type="entry name" value="Glyas_Bleomycin-R_OHBP_Dase"/>
</dbReference>
<dbReference type="InterPro" id="IPR052164">
    <property type="entry name" value="Anthracycline_SecMetBiosynth"/>
</dbReference>
<dbReference type="CDD" id="cd07247">
    <property type="entry name" value="SgaA_N_like"/>
    <property type="match status" value="2"/>
</dbReference>
<gene>
    <name evidence="2" type="ORF">SAMN05444167_2941</name>
</gene>